<dbReference type="RefSeq" id="WP_344027937.1">
    <property type="nucleotide sequence ID" value="NZ_BAAAOB010000001.1"/>
</dbReference>
<dbReference type="InterPro" id="IPR029058">
    <property type="entry name" value="AB_hydrolase_fold"/>
</dbReference>
<reference evidence="2" key="1">
    <citation type="journal article" date="2019" name="Int. J. Syst. Evol. Microbiol.">
        <title>The Global Catalogue of Microorganisms (GCM) 10K type strain sequencing project: providing services to taxonomists for standard genome sequencing and annotation.</title>
        <authorList>
            <consortium name="The Broad Institute Genomics Platform"/>
            <consortium name="The Broad Institute Genome Sequencing Center for Infectious Disease"/>
            <person name="Wu L."/>
            <person name="Ma J."/>
        </authorList>
    </citation>
    <scope>NUCLEOTIDE SEQUENCE [LARGE SCALE GENOMIC DNA]</scope>
    <source>
        <strain evidence="2">JCM 14736</strain>
    </source>
</reference>
<name>A0ABP4XFH7_9MICO</name>
<keyword evidence="2" id="KW-1185">Reference proteome</keyword>
<comment type="caution">
    <text evidence="1">The sequence shown here is derived from an EMBL/GenBank/DDBJ whole genome shotgun (WGS) entry which is preliminary data.</text>
</comment>
<evidence type="ECO:0000313" key="1">
    <source>
        <dbReference type="EMBL" id="GAA1776430.1"/>
    </source>
</evidence>
<proteinExistence type="predicted"/>
<organism evidence="1 2">
    <name type="scientific">Leucobacter iarius</name>
    <dbReference type="NCBI Taxonomy" id="333963"/>
    <lineage>
        <taxon>Bacteria</taxon>
        <taxon>Bacillati</taxon>
        <taxon>Actinomycetota</taxon>
        <taxon>Actinomycetes</taxon>
        <taxon>Micrococcales</taxon>
        <taxon>Microbacteriaceae</taxon>
        <taxon>Leucobacter</taxon>
    </lineage>
</organism>
<dbReference type="PANTHER" id="PTHR48098:SF1">
    <property type="entry name" value="DIACYLGLYCEROL ACYLTRANSFERASE_MYCOLYLTRANSFERASE AG85A"/>
    <property type="match status" value="1"/>
</dbReference>
<dbReference type="InterPro" id="IPR050583">
    <property type="entry name" value="Mycobacterial_A85_antigen"/>
</dbReference>
<dbReference type="InterPro" id="IPR000801">
    <property type="entry name" value="Esterase-like"/>
</dbReference>
<protein>
    <recommendedName>
        <fullName evidence="3">Esterase</fullName>
    </recommendedName>
</protein>
<dbReference type="SUPFAM" id="SSF53474">
    <property type="entry name" value="alpha/beta-Hydrolases"/>
    <property type="match status" value="1"/>
</dbReference>
<dbReference type="EMBL" id="BAAAOB010000001">
    <property type="protein sequence ID" value="GAA1776430.1"/>
    <property type="molecule type" value="Genomic_DNA"/>
</dbReference>
<gene>
    <name evidence="1" type="ORF">GCM10009768_01140</name>
</gene>
<dbReference type="Proteomes" id="UP001500851">
    <property type="component" value="Unassembled WGS sequence"/>
</dbReference>
<evidence type="ECO:0000313" key="2">
    <source>
        <dbReference type="Proteomes" id="UP001500851"/>
    </source>
</evidence>
<accession>A0ABP4XFH7</accession>
<evidence type="ECO:0008006" key="3">
    <source>
        <dbReference type="Google" id="ProtNLM"/>
    </source>
</evidence>
<dbReference type="Gene3D" id="3.40.50.1820">
    <property type="entry name" value="alpha/beta hydrolase"/>
    <property type="match status" value="1"/>
</dbReference>
<dbReference type="PANTHER" id="PTHR48098">
    <property type="entry name" value="ENTEROCHELIN ESTERASE-RELATED"/>
    <property type="match status" value="1"/>
</dbReference>
<dbReference type="Pfam" id="PF00756">
    <property type="entry name" value="Esterase"/>
    <property type="match status" value="1"/>
</dbReference>
<sequence>MRRLEGRQDPRILPPFGVPIAAHGLRSRRGHLLSLLLVLLLLVAVFAVHETLARVAPAAGATGTTTQGATVRIAAPLPGPDPSTPIAETWRAPADLPKHGAVVPLNGALQIPSTAGFSARSASLYLPPAALTRDPPSLPLVVFMMGQPGSPDPGPISEAMDRLAAEHHGLAPIVIVADQLGAIDNNPACVDSAAFGGVEEYFTTDIPRWARAHLRILSNASSWTIAGFSNGGGCALDWGLAHPELWGNVVSLSGESYQGTEFPEQVLQQVFRGDEAAYEAAKPATKAAENTGGYAGHVAVFTAGDQDAQFTEQTQLAAQIARDAGFETSWFAIPDADHSGALVPGLLKAFPVLFPRIGLTAAH</sequence>